<accession>A0AAE1HJS9</accession>
<dbReference type="Proteomes" id="UP001219518">
    <property type="component" value="Unassembled WGS sequence"/>
</dbReference>
<dbReference type="InterPro" id="IPR046328">
    <property type="entry name" value="ETS_fam"/>
</dbReference>
<organism evidence="6 7">
    <name type="scientific">Frankliniella fusca</name>
    <dbReference type="NCBI Taxonomy" id="407009"/>
    <lineage>
        <taxon>Eukaryota</taxon>
        <taxon>Metazoa</taxon>
        <taxon>Ecdysozoa</taxon>
        <taxon>Arthropoda</taxon>
        <taxon>Hexapoda</taxon>
        <taxon>Insecta</taxon>
        <taxon>Pterygota</taxon>
        <taxon>Neoptera</taxon>
        <taxon>Paraneoptera</taxon>
        <taxon>Thysanoptera</taxon>
        <taxon>Terebrantia</taxon>
        <taxon>Thripoidea</taxon>
        <taxon>Thripidae</taxon>
        <taxon>Frankliniella</taxon>
    </lineage>
</organism>
<protein>
    <submittedName>
        <fullName evidence="6">ETS-related transcription factor Elf-5</fullName>
    </submittedName>
</protein>
<keyword evidence="7" id="KW-1185">Reference proteome</keyword>
<dbReference type="AlphaFoldDB" id="A0AAE1HJS9"/>
<feature type="region of interest" description="Disordered" evidence="4">
    <location>
        <begin position="1"/>
        <end position="77"/>
    </location>
</feature>
<dbReference type="Gene3D" id="1.10.10.10">
    <property type="entry name" value="Winged helix-like DNA-binding domain superfamily/Winged helix DNA-binding domain"/>
    <property type="match status" value="1"/>
</dbReference>
<dbReference type="SMART" id="SM00413">
    <property type="entry name" value="ETS"/>
    <property type="match status" value="1"/>
</dbReference>
<dbReference type="GO" id="GO:0000981">
    <property type="term" value="F:DNA-binding transcription factor activity, RNA polymerase II-specific"/>
    <property type="evidence" value="ECO:0007669"/>
    <property type="project" value="TreeGrafter"/>
</dbReference>
<evidence type="ECO:0000259" key="5">
    <source>
        <dbReference type="PROSITE" id="PS50061"/>
    </source>
</evidence>
<dbReference type="GO" id="GO:0043565">
    <property type="term" value="F:sequence-specific DNA binding"/>
    <property type="evidence" value="ECO:0007669"/>
    <property type="project" value="InterPro"/>
</dbReference>
<feature type="domain" description="ETS" evidence="5">
    <location>
        <begin position="340"/>
        <end position="422"/>
    </location>
</feature>
<proteinExistence type="inferred from homology"/>
<dbReference type="PRINTS" id="PR00454">
    <property type="entry name" value="ETSDOMAIN"/>
</dbReference>
<comment type="caution">
    <text evidence="6">The sequence shown here is derived from an EMBL/GenBank/DDBJ whole genome shotgun (WGS) entry which is preliminary data.</text>
</comment>
<evidence type="ECO:0000313" key="7">
    <source>
        <dbReference type="Proteomes" id="UP001219518"/>
    </source>
</evidence>
<name>A0AAE1HJS9_9NEOP</name>
<dbReference type="InterPro" id="IPR000418">
    <property type="entry name" value="Ets_dom"/>
</dbReference>
<feature type="compositionally biased region" description="Basic and acidic residues" evidence="4">
    <location>
        <begin position="29"/>
        <end position="56"/>
    </location>
</feature>
<comment type="subcellular location">
    <subcellularLocation>
        <location evidence="3">Nucleus</location>
    </subcellularLocation>
</comment>
<dbReference type="InterPro" id="IPR036390">
    <property type="entry name" value="WH_DNA-bd_sf"/>
</dbReference>
<evidence type="ECO:0000256" key="2">
    <source>
        <dbReference type="ARBA" id="ARBA00023125"/>
    </source>
</evidence>
<dbReference type="PROSITE" id="PS50061">
    <property type="entry name" value="ETS_DOMAIN_3"/>
    <property type="match status" value="1"/>
</dbReference>
<dbReference type="EMBL" id="JAHWGI010001107">
    <property type="protein sequence ID" value="KAK3922645.1"/>
    <property type="molecule type" value="Genomic_DNA"/>
</dbReference>
<dbReference type="PANTHER" id="PTHR11849">
    <property type="entry name" value="ETS"/>
    <property type="match status" value="1"/>
</dbReference>
<keyword evidence="3" id="KW-0539">Nucleus</keyword>
<reference evidence="6" key="1">
    <citation type="submission" date="2021-07" db="EMBL/GenBank/DDBJ databases">
        <authorList>
            <person name="Catto M.A."/>
            <person name="Jacobson A."/>
            <person name="Kennedy G."/>
            <person name="Labadie P."/>
            <person name="Hunt B.G."/>
            <person name="Srinivasan R."/>
        </authorList>
    </citation>
    <scope>NUCLEOTIDE SEQUENCE</scope>
    <source>
        <strain evidence="6">PL_HMW_Pooled</strain>
        <tissue evidence="6">Head</tissue>
    </source>
</reference>
<dbReference type="GO" id="GO:0030154">
    <property type="term" value="P:cell differentiation"/>
    <property type="evidence" value="ECO:0007669"/>
    <property type="project" value="TreeGrafter"/>
</dbReference>
<evidence type="ECO:0000256" key="1">
    <source>
        <dbReference type="ARBA" id="ARBA00005562"/>
    </source>
</evidence>
<dbReference type="PANTHER" id="PTHR11849:SF190">
    <property type="entry name" value="ETS-DOMAIN PROTEIN"/>
    <property type="match status" value="1"/>
</dbReference>
<evidence type="ECO:0000256" key="3">
    <source>
        <dbReference type="RuleBase" id="RU004019"/>
    </source>
</evidence>
<dbReference type="GO" id="GO:0005634">
    <property type="term" value="C:nucleus"/>
    <property type="evidence" value="ECO:0007669"/>
    <property type="project" value="UniProtKB-SubCell"/>
</dbReference>
<reference evidence="6" key="2">
    <citation type="journal article" date="2023" name="BMC Genomics">
        <title>Pest status, molecular evolution, and epigenetic factors derived from the genome assembly of Frankliniella fusca, a thysanopteran phytovirus vector.</title>
        <authorList>
            <person name="Catto M.A."/>
            <person name="Labadie P.E."/>
            <person name="Jacobson A.L."/>
            <person name="Kennedy G.G."/>
            <person name="Srinivasan R."/>
            <person name="Hunt B.G."/>
        </authorList>
    </citation>
    <scope>NUCLEOTIDE SEQUENCE</scope>
    <source>
        <strain evidence="6">PL_HMW_Pooled</strain>
    </source>
</reference>
<dbReference type="InterPro" id="IPR036388">
    <property type="entry name" value="WH-like_DNA-bd_sf"/>
</dbReference>
<dbReference type="Pfam" id="PF00178">
    <property type="entry name" value="Ets"/>
    <property type="match status" value="1"/>
</dbReference>
<sequence length="446" mass="50546">MVRRLAPVPASPAPPQSFGSERWSAFHRVGRDGGGSRRAEVPRLLDDDEVHRHQQERLAPTSAPPSAPTLPPPPAADCAPPALLDKPHNFSNITSDEEVHFLCPRLPGPGNWSGKSITNLMRFESDIDKFHLTASPKSDRYLSNTSPVTECELPIKKRKPFVADSNTVIGQTVFKSGENNSRTNQIFLSGYFCELTASSKQCYKCQQMKNLEALPGPTGKFCSWNSLIVQQWLLKELKAKYPELSLNVICCLLQKLEGRNGINLSTFTKKELRKSLDNIQGHQAVYDLICQKLAAESLCTISESGATLESDSHDSHQIPVSQQTRMNITKPRRRRDKCVGQLWEFIYNLLENRETNPSVVTWENKDEKLFRIVNTEEIARRWGDHKGNKNMTYANMSRTMRYYREGNGAFVRNDRKRVYGFGPKADFKRLEAKLAKRKSNIHDCVI</sequence>
<feature type="compositionally biased region" description="Pro residues" evidence="4">
    <location>
        <begin position="62"/>
        <end position="75"/>
    </location>
</feature>
<comment type="similarity">
    <text evidence="1 3">Belongs to the ETS family.</text>
</comment>
<keyword evidence="2 3" id="KW-0238">DNA-binding</keyword>
<evidence type="ECO:0000256" key="4">
    <source>
        <dbReference type="SAM" id="MobiDB-lite"/>
    </source>
</evidence>
<gene>
    <name evidence="6" type="ORF">KUF71_001441</name>
</gene>
<dbReference type="SUPFAM" id="SSF46785">
    <property type="entry name" value="Winged helix' DNA-binding domain"/>
    <property type="match status" value="1"/>
</dbReference>
<evidence type="ECO:0000313" key="6">
    <source>
        <dbReference type="EMBL" id="KAK3922645.1"/>
    </source>
</evidence>